<feature type="domain" description="Methyl-accepting transducer" evidence="3">
    <location>
        <begin position="94"/>
        <end position="290"/>
    </location>
</feature>
<name>A0ABS2WNZ0_9BACT</name>
<dbReference type="InterPro" id="IPR004089">
    <property type="entry name" value="MCPsignal_dom"/>
</dbReference>
<reference evidence="5" key="1">
    <citation type="submission" date="2021-02" db="EMBL/GenBank/DDBJ databases">
        <title>Sulfurospirillum tamanensis sp. nov.</title>
        <authorList>
            <person name="Merkel A.Y."/>
        </authorList>
    </citation>
    <scope>NUCLEOTIDE SEQUENCE [LARGE SCALE GENOMIC DNA]</scope>
    <source>
        <strain evidence="5">T05b</strain>
    </source>
</reference>
<keyword evidence="5" id="KW-1185">Reference proteome</keyword>
<dbReference type="Pfam" id="PF00015">
    <property type="entry name" value="MCPsignal"/>
    <property type="match status" value="1"/>
</dbReference>
<evidence type="ECO:0000313" key="4">
    <source>
        <dbReference type="EMBL" id="MBN2963321.1"/>
    </source>
</evidence>
<reference evidence="4 5" key="2">
    <citation type="submission" date="2021-02" db="EMBL/GenBank/DDBJ databases">
        <title>Sulfurospirillum tamanensis sp. nov.</title>
        <authorList>
            <person name="Frolova A."/>
            <person name="Merkel A."/>
            <person name="Slobodkin A."/>
        </authorList>
    </citation>
    <scope>NUCLEOTIDE SEQUENCE [LARGE SCALE GENOMIC DNA]</scope>
    <source>
        <strain evidence="4 5">T05b</strain>
    </source>
</reference>
<evidence type="ECO:0000313" key="5">
    <source>
        <dbReference type="Proteomes" id="UP000703590"/>
    </source>
</evidence>
<dbReference type="Gene3D" id="1.10.287.950">
    <property type="entry name" value="Methyl-accepting chemotaxis protein"/>
    <property type="match status" value="1"/>
</dbReference>
<comment type="caution">
    <text evidence="4">The sequence shown here is derived from an EMBL/GenBank/DDBJ whole genome shotgun (WGS) entry which is preliminary data.</text>
</comment>
<reference evidence="4 5" key="3">
    <citation type="submission" date="2021-02" db="EMBL/GenBank/DDBJ databases">
        <authorList>
            <person name="Merkel A.Y."/>
        </authorList>
    </citation>
    <scope>NUCLEOTIDE SEQUENCE [LARGE SCALE GENOMIC DNA]</scope>
    <source>
        <strain evidence="4 5">T05b</strain>
    </source>
</reference>
<dbReference type="SUPFAM" id="SSF58104">
    <property type="entry name" value="Methyl-accepting chemotaxis protein (MCP) signaling domain"/>
    <property type="match status" value="1"/>
</dbReference>
<accession>A0ABS2WNZ0</accession>
<sequence>MLKFLKQYQLTHVTYTIVPFDEWESAQVREKLSSVRYVIGTDGYVSRGKALYTTYGSGLKQDAVIIPSPPRTATPASVSSLAQIVTSINSQKILQESCAVSSTLADQTKDISHITQEAFRSIEETAKTIALVHGKLTGEVRNVQDTNALAQNLMNAVEEIGSITSSIKHIASDTNLLALNAAIEAARAGEHGRGFAVVASEVRKLSDQSNRLTDNIHIAIRQVQQVVNSIVPALQKTVDEIVTTQEEIEKISIAAKGESEAMKDITQKLDVIADISLSLSTKQSSSKERV</sequence>
<evidence type="ECO:0000256" key="1">
    <source>
        <dbReference type="ARBA" id="ARBA00023224"/>
    </source>
</evidence>
<evidence type="ECO:0000256" key="2">
    <source>
        <dbReference type="PROSITE-ProRule" id="PRU00284"/>
    </source>
</evidence>
<organism evidence="4 5">
    <name type="scientific">Sulfurospirillum tamanense</name>
    <dbReference type="NCBI Taxonomy" id="2813362"/>
    <lineage>
        <taxon>Bacteria</taxon>
        <taxon>Pseudomonadati</taxon>
        <taxon>Campylobacterota</taxon>
        <taxon>Epsilonproteobacteria</taxon>
        <taxon>Campylobacterales</taxon>
        <taxon>Sulfurospirillaceae</taxon>
        <taxon>Sulfurospirillum</taxon>
    </lineage>
</organism>
<proteinExistence type="predicted"/>
<dbReference type="PROSITE" id="PS50111">
    <property type="entry name" value="CHEMOTAXIS_TRANSDUC_2"/>
    <property type="match status" value="1"/>
</dbReference>
<dbReference type="EMBL" id="JAFHKK010000001">
    <property type="protein sequence ID" value="MBN2963321.1"/>
    <property type="molecule type" value="Genomic_DNA"/>
</dbReference>
<keyword evidence="1 2" id="KW-0807">Transducer</keyword>
<dbReference type="PANTHER" id="PTHR32089:SF112">
    <property type="entry name" value="LYSOZYME-LIKE PROTEIN-RELATED"/>
    <property type="match status" value="1"/>
</dbReference>
<protein>
    <submittedName>
        <fullName evidence="4">Chemotaxis protein</fullName>
    </submittedName>
</protein>
<dbReference type="PANTHER" id="PTHR32089">
    <property type="entry name" value="METHYL-ACCEPTING CHEMOTAXIS PROTEIN MCPB"/>
    <property type="match status" value="1"/>
</dbReference>
<gene>
    <name evidence="4" type="ORF">JWV37_00880</name>
</gene>
<dbReference type="SMART" id="SM00283">
    <property type="entry name" value="MA"/>
    <property type="match status" value="1"/>
</dbReference>
<evidence type="ECO:0000259" key="3">
    <source>
        <dbReference type="PROSITE" id="PS50111"/>
    </source>
</evidence>
<dbReference type="Proteomes" id="UP000703590">
    <property type="component" value="Unassembled WGS sequence"/>
</dbReference>